<dbReference type="Pfam" id="PF00400">
    <property type="entry name" value="WD40"/>
    <property type="match status" value="12"/>
</dbReference>
<dbReference type="InterPro" id="IPR001387">
    <property type="entry name" value="Cro/C1-type_HTH"/>
</dbReference>
<evidence type="ECO:0000256" key="1">
    <source>
        <dbReference type="ARBA" id="ARBA00022574"/>
    </source>
</evidence>
<feature type="repeat" description="WD" evidence="3">
    <location>
        <begin position="650"/>
        <end position="691"/>
    </location>
</feature>
<dbReference type="InterPro" id="IPR001680">
    <property type="entry name" value="WD40_rpt"/>
</dbReference>
<feature type="domain" description="HTH cro/C1-type" evidence="4">
    <location>
        <begin position="21"/>
        <end position="77"/>
    </location>
</feature>
<comment type="caution">
    <text evidence="5">The sequence shown here is derived from an EMBL/GenBank/DDBJ whole genome shotgun (WGS) entry which is preliminary data.</text>
</comment>
<feature type="repeat" description="WD" evidence="3">
    <location>
        <begin position="1114"/>
        <end position="1155"/>
    </location>
</feature>
<feature type="repeat" description="WD" evidence="3">
    <location>
        <begin position="733"/>
        <end position="774"/>
    </location>
</feature>
<evidence type="ECO:0000256" key="3">
    <source>
        <dbReference type="PROSITE-ProRule" id="PRU00221"/>
    </source>
</evidence>
<dbReference type="PANTHER" id="PTHR22847">
    <property type="entry name" value="WD40 REPEAT PROTEIN"/>
    <property type="match status" value="1"/>
</dbReference>
<feature type="repeat" description="WD" evidence="3">
    <location>
        <begin position="1072"/>
        <end position="1113"/>
    </location>
</feature>
<dbReference type="InterPro" id="IPR019775">
    <property type="entry name" value="WD40_repeat_CS"/>
</dbReference>
<dbReference type="Proteomes" id="UP001500151">
    <property type="component" value="Unassembled WGS sequence"/>
</dbReference>
<keyword evidence="1 3" id="KW-0853">WD repeat</keyword>
<organism evidence="5 6">
    <name type="scientific">Streptomyces vastus</name>
    <dbReference type="NCBI Taxonomy" id="285451"/>
    <lineage>
        <taxon>Bacteria</taxon>
        <taxon>Bacillati</taxon>
        <taxon>Actinomycetota</taxon>
        <taxon>Actinomycetes</taxon>
        <taxon>Kitasatosporales</taxon>
        <taxon>Streptomycetaceae</taxon>
        <taxon>Streptomyces</taxon>
    </lineage>
</organism>
<dbReference type="PROSITE" id="PS00678">
    <property type="entry name" value="WD_REPEATS_1"/>
    <property type="match status" value="5"/>
</dbReference>
<sequence>MGRREKPIDPGAGPVQRFAFELRELRREAGSPTYRVMAEGAGYSIAALARAAAGETLPSLPLTLAYAKACGADVPEWEERWHRAAKEQAALPREDDGEPAPYRGLARFEPGDEAYFFGRGQLTDDLLTLARRHRVTAVVGASGSGKSSLLRAGLISRLRHIDDPALRPAALRIITPGDHPLRTHSRRLTPKPAAETDADTWLIVDQFEELYTLCRDPDERAAFIDRLLTAQDPGKRLRVMIAVRADFYGRCLEHRGLTAILRDASLPVGAMNSDELKEAVVKPATARGLIVERELTARILDEVDGEPGGLPLMSHALLETWHRRRGKALTLTAYDGAGGVHGAIAHTAEAAYRQLDPGQATLARRILLRLITPGEGAQDTRRPIDRAELDLGDPIATTAVLERLTRARLLTLDGDTLDLAHEALITAWPRFREWIDEDRERLRAHRRLTDAAHAWSDLGHDPGALYRGTRLAAAEEAFAGAGGDLTALERDFLTASTTARDHERHAAARTTRRLRQFTGALSVLLVLALTAGVTAWDQYGTSEQQRHKAVTAQRVALSRQYAAQSGEVRDQQPEAAALTALKGYRVAHTVEARGSLLSAHAAYWANQLTGHTAEVNAVAYSPDGRTVATGSEDRTVKLWNAATHQLTGTLIGHAAEVYALAFSPDGRTLATAGDDFTVRLWDLRTRRTTATLTGIESRVVSVAFSPDGRTVASSGGSVVRLWDVRSRRTTATLIGHTGYVVAVAFSPDGRTLASAGGDHTTRLWDVATRRTTAVLTGHTELVSSLAFSPDGRTLASGSDDRTVRLWAVAARRTTATLATDAITLAFASDGRTLATGSADGYVRLWDTDTRRSTASLSASIVGASSLAFSPDGRTLVAPADGNTSAVRLWDVTTHRPAATLGGGRAAVGSVAFSPDGRTIATVDDELRLWSAKSLRPLRTVATSLGPAFGLEFSPDARLIATVSRKDGTRLWDATTGRAVATLKGHSNTVTQAAFSPDGKTLATAADDRTVRLWDTATHRTKAVLPGPTGGLSTIDYSPDGRTLATTYNGNDYGIRSTVRLWDVTTQRPVATFSGRAPIISTAAFSPDGRTLATAGADFAVRLWDVDSRRPAGTLTGHSNNISSVAFSPDGRTLASGSYDHTVRLWDMSTRRTTAVLSGHKNWIWSVAFSPDGGRLATMSTDGSARLWNTHTDRTARDICNLARVHHWKQLLHALPQDSPCG</sequence>
<feature type="repeat" description="WD" evidence="3">
    <location>
        <begin position="608"/>
        <end position="649"/>
    </location>
</feature>
<dbReference type="SUPFAM" id="SSF50978">
    <property type="entry name" value="WD40 repeat-like"/>
    <property type="match status" value="1"/>
</dbReference>
<feature type="repeat" description="WD" evidence="3">
    <location>
        <begin position="982"/>
        <end position="1023"/>
    </location>
</feature>
<dbReference type="PANTHER" id="PTHR22847:SF637">
    <property type="entry name" value="WD REPEAT DOMAIN 5B"/>
    <property type="match status" value="1"/>
</dbReference>
<dbReference type="InterPro" id="IPR020472">
    <property type="entry name" value="WD40_PAC1"/>
</dbReference>
<feature type="repeat" description="WD" evidence="3">
    <location>
        <begin position="950"/>
        <end position="981"/>
    </location>
</feature>
<dbReference type="SUPFAM" id="SSF52540">
    <property type="entry name" value="P-loop containing nucleoside triphosphate hydrolases"/>
    <property type="match status" value="1"/>
</dbReference>
<name>A0ABN3RLI5_9ACTN</name>
<feature type="repeat" description="WD" evidence="3">
    <location>
        <begin position="692"/>
        <end position="732"/>
    </location>
</feature>
<evidence type="ECO:0000313" key="5">
    <source>
        <dbReference type="EMBL" id="GAA2652917.1"/>
    </source>
</evidence>
<dbReference type="CDD" id="cd00200">
    <property type="entry name" value="WD40"/>
    <property type="match status" value="2"/>
</dbReference>
<keyword evidence="6" id="KW-1185">Reference proteome</keyword>
<dbReference type="Gene3D" id="2.130.10.10">
    <property type="entry name" value="YVTN repeat-like/Quinoprotein amine dehydrogenase"/>
    <property type="match status" value="5"/>
</dbReference>
<dbReference type="EMBL" id="BAAASJ010000099">
    <property type="protein sequence ID" value="GAA2652917.1"/>
    <property type="molecule type" value="Genomic_DNA"/>
</dbReference>
<feature type="repeat" description="WD" evidence="3">
    <location>
        <begin position="775"/>
        <end position="816"/>
    </location>
</feature>
<dbReference type="SMART" id="SM00530">
    <property type="entry name" value="HTH_XRE"/>
    <property type="match status" value="1"/>
</dbReference>
<dbReference type="RefSeq" id="WP_344394520.1">
    <property type="nucleotide sequence ID" value="NZ_BAAASJ010000099.1"/>
</dbReference>
<dbReference type="SUPFAM" id="SSF50998">
    <property type="entry name" value="Quinoprotein alcohol dehydrogenase-like"/>
    <property type="match status" value="1"/>
</dbReference>
<dbReference type="PRINTS" id="PR00320">
    <property type="entry name" value="GPROTEINBRPT"/>
</dbReference>
<gene>
    <name evidence="5" type="ORF">GCM10010307_64030</name>
</gene>
<dbReference type="SMART" id="SM00320">
    <property type="entry name" value="WD40"/>
    <property type="match status" value="14"/>
</dbReference>
<dbReference type="PROSITE" id="PS50294">
    <property type="entry name" value="WD_REPEATS_REGION"/>
    <property type="match status" value="9"/>
</dbReference>
<proteinExistence type="predicted"/>
<dbReference type="PROSITE" id="PS50082">
    <property type="entry name" value="WD_REPEATS_2"/>
    <property type="match status" value="11"/>
</dbReference>
<keyword evidence="2" id="KW-0677">Repeat</keyword>
<dbReference type="InterPro" id="IPR036322">
    <property type="entry name" value="WD40_repeat_dom_sf"/>
</dbReference>
<protein>
    <recommendedName>
        <fullName evidence="4">HTH cro/C1-type domain-containing protein</fullName>
    </recommendedName>
</protein>
<dbReference type="InterPro" id="IPR015943">
    <property type="entry name" value="WD40/YVTN_repeat-like_dom_sf"/>
</dbReference>
<dbReference type="InterPro" id="IPR027417">
    <property type="entry name" value="P-loop_NTPase"/>
</dbReference>
<evidence type="ECO:0000259" key="4">
    <source>
        <dbReference type="SMART" id="SM00530"/>
    </source>
</evidence>
<dbReference type="Pfam" id="PF20703">
    <property type="entry name" value="nSTAND1"/>
    <property type="match status" value="1"/>
</dbReference>
<dbReference type="InterPro" id="IPR049052">
    <property type="entry name" value="nSTAND1"/>
</dbReference>
<dbReference type="InterPro" id="IPR011047">
    <property type="entry name" value="Quinoprotein_ADH-like_sf"/>
</dbReference>
<reference evidence="5 6" key="1">
    <citation type="journal article" date="2019" name="Int. J. Syst. Evol. Microbiol.">
        <title>The Global Catalogue of Microorganisms (GCM) 10K type strain sequencing project: providing services to taxonomists for standard genome sequencing and annotation.</title>
        <authorList>
            <consortium name="The Broad Institute Genomics Platform"/>
            <consortium name="The Broad Institute Genome Sequencing Center for Infectious Disease"/>
            <person name="Wu L."/>
            <person name="Ma J."/>
        </authorList>
    </citation>
    <scope>NUCLEOTIDE SEQUENCE [LARGE SCALE GENOMIC DNA]</scope>
    <source>
        <strain evidence="5 6">JCM 4524</strain>
    </source>
</reference>
<accession>A0ABN3RLI5</accession>
<feature type="repeat" description="WD" evidence="3">
    <location>
        <begin position="1156"/>
        <end position="1197"/>
    </location>
</feature>
<evidence type="ECO:0000256" key="2">
    <source>
        <dbReference type="ARBA" id="ARBA00022737"/>
    </source>
</evidence>
<evidence type="ECO:0000313" key="6">
    <source>
        <dbReference type="Proteomes" id="UP001500151"/>
    </source>
</evidence>
<feature type="repeat" description="WD" evidence="3">
    <location>
        <begin position="823"/>
        <end position="855"/>
    </location>
</feature>